<comment type="caution">
    <text evidence="2">The sequence shown here is derived from an EMBL/GenBank/DDBJ whole genome shotgun (WGS) entry which is preliminary data.</text>
</comment>
<evidence type="ECO:0000313" key="3">
    <source>
        <dbReference type="Proteomes" id="UP000467240"/>
    </source>
</evidence>
<dbReference type="EMBL" id="WBJZ01000023">
    <property type="protein sequence ID" value="KAB1653424.1"/>
    <property type="molecule type" value="Genomic_DNA"/>
</dbReference>
<name>A0A7J5BSK1_9MICO</name>
<dbReference type="Proteomes" id="UP000467240">
    <property type="component" value="Unassembled WGS sequence"/>
</dbReference>
<protein>
    <submittedName>
        <fullName evidence="2">Uncharacterized protein</fullName>
    </submittedName>
</protein>
<proteinExistence type="predicted"/>
<dbReference type="EMBL" id="WBJZ01000009">
    <property type="protein sequence ID" value="KAB1657212.1"/>
    <property type="molecule type" value="Genomic_DNA"/>
</dbReference>
<evidence type="ECO:0000313" key="1">
    <source>
        <dbReference type="EMBL" id="KAB1653424.1"/>
    </source>
</evidence>
<reference evidence="2 3" key="1">
    <citation type="submission" date="2019-09" db="EMBL/GenBank/DDBJ databases">
        <title>Phylogeny of genus Pseudoclavibacter and closely related genus.</title>
        <authorList>
            <person name="Li Y."/>
        </authorList>
    </citation>
    <scope>NUCLEOTIDE SEQUENCE [LARGE SCALE GENOMIC DNA]</scope>
    <source>
        <strain evidence="2 3">DSM 23821</strain>
    </source>
</reference>
<gene>
    <name evidence="2" type="ORF">F8O01_08105</name>
    <name evidence="1" type="ORF">F8O01_15240</name>
</gene>
<accession>A0A7J5BSK1</accession>
<dbReference type="OrthoDB" id="5013187at2"/>
<evidence type="ECO:0000313" key="2">
    <source>
        <dbReference type="EMBL" id="KAB1657212.1"/>
    </source>
</evidence>
<organism evidence="2 3">
    <name type="scientific">Pseudoclavibacter chungangensis</name>
    <dbReference type="NCBI Taxonomy" id="587635"/>
    <lineage>
        <taxon>Bacteria</taxon>
        <taxon>Bacillati</taxon>
        <taxon>Actinomycetota</taxon>
        <taxon>Actinomycetes</taxon>
        <taxon>Micrococcales</taxon>
        <taxon>Microbacteriaceae</taxon>
        <taxon>Pseudoclavibacter</taxon>
    </lineage>
</organism>
<dbReference type="AlphaFoldDB" id="A0A7J5BSK1"/>
<sequence>MEPEGLAGRQRHLLLELIGYEIRMQNAIAASGLSSTQVVELAVPVLAIVERAAEYRWRRPGVHVWEEDGATIARCGTCLLESPPLASRQAAGPWFGEHRTLHADAAPVLGAQGADPVPSADRPRSAPSDRIRHVHEGVQADDTGERRALDRLEASVRTAIDEGNTGHGLGLTASEIETMAWAIMVEIDHAFALRWRHAEGRA</sequence>
<keyword evidence="3" id="KW-1185">Reference proteome</keyword>
<dbReference type="RefSeq" id="WP_158040382.1">
    <property type="nucleotide sequence ID" value="NZ_JACCFV010000001.1"/>
</dbReference>